<name>A0A3B0RI56_9ZZZZ</name>
<dbReference type="InterPro" id="IPR018680">
    <property type="entry name" value="DUF2164"/>
</dbReference>
<protein>
    <recommendedName>
        <fullName evidence="2">DUF2164 domain-containing protein</fullName>
    </recommendedName>
</protein>
<dbReference type="AlphaFoldDB" id="A0A3B0RI56"/>
<organism evidence="1">
    <name type="scientific">hydrothermal vent metagenome</name>
    <dbReference type="NCBI Taxonomy" id="652676"/>
    <lineage>
        <taxon>unclassified sequences</taxon>
        <taxon>metagenomes</taxon>
        <taxon>ecological metagenomes</taxon>
    </lineage>
</organism>
<dbReference type="EMBL" id="UOEC01000091">
    <property type="protein sequence ID" value="VAV91517.1"/>
    <property type="molecule type" value="Genomic_DNA"/>
</dbReference>
<dbReference type="Pfam" id="PF09932">
    <property type="entry name" value="DUF2164"/>
    <property type="match status" value="1"/>
</dbReference>
<sequence length="78" mass="9125">MRIKLDEKRKLEISQALVNLFATEFDERLSQFKADEIVNFMLNQIGPSQYNQAITDARKYMAEKLDDLDMEFHAPDGE</sequence>
<gene>
    <name evidence="1" type="ORF">MNBD_ALPHA08-916</name>
</gene>
<evidence type="ECO:0008006" key="2">
    <source>
        <dbReference type="Google" id="ProtNLM"/>
    </source>
</evidence>
<evidence type="ECO:0000313" key="1">
    <source>
        <dbReference type="EMBL" id="VAV91517.1"/>
    </source>
</evidence>
<proteinExistence type="predicted"/>
<accession>A0A3B0RI56</accession>
<reference evidence="1" key="1">
    <citation type="submission" date="2018-06" db="EMBL/GenBank/DDBJ databases">
        <authorList>
            <person name="Zhirakovskaya E."/>
        </authorList>
    </citation>
    <scope>NUCLEOTIDE SEQUENCE</scope>
</reference>